<dbReference type="EMBL" id="JBBLYY010000019">
    <property type="protein sequence ID" value="MEK0170382.1"/>
    <property type="molecule type" value="Genomic_DNA"/>
</dbReference>
<organism evidence="2 3">
    <name type="scientific">Curtobacterium citreum</name>
    <dbReference type="NCBI Taxonomy" id="2036"/>
    <lineage>
        <taxon>Bacteria</taxon>
        <taxon>Bacillati</taxon>
        <taxon>Actinomycetota</taxon>
        <taxon>Actinomycetes</taxon>
        <taxon>Micrococcales</taxon>
        <taxon>Microbacteriaceae</taxon>
        <taxon>Curtobacterium</taxon>
    </lineage>
</organism>
<evidence type="ECO:0000313" key="3">
    <source>
        <dbReference type="Proteomes" id="UP001370299"/>
    </source>
</evidence>
<comment type="caution">
    <text evidence="2">The sequence shown here is derived from an EMBL/GenBank/DDBJ whole genome shotgun (WGS) entry which is preliminary data.</text>
</comment>
<evidence type="ECO:0008006" key="4">
    <source>
        <dbReference type="Google" id="ProtNLM"/>
    </source>
</evidence>
<feature type="region of interest" description="Disordered" evidence="1">
    <location>
        <begin position="29"/>
        <end position="82"/>
    </location>
</feature>
<gene>
    <name evidence="2" type="ORF">WMN62_02770</name>
</gene>
<reference evidence="2 3" key="1">
    <citation type="submission" date="2024-03" db="EMBL/GenBank/DDBJ databases">
        <title>Whole genomes of four grape xylem sap localized bacterial endophytes.</title>
        <authorList>
            <person name="Kumar G."/>
            <person name="Savka M.A."/>
        </authorList>
    </citation>
    <scope>NUCLEOTIDE SEQUENCE [LARGE SCALE GENOMIC DNA]</scope>
    <source>
        <strain evidence="2 3">RIT_GXS8</strain>
    </source>
</reference>
<dbReference type="PROSITE" id="PS51257">
    <property type="entry name" value="PROKAR_LIPOPROTEIN"/>
    <property type="match status" value="1"/>
</dbReference>
<dbReference type="RefSeq" id="WP_340195781.1">
    <property type="nucleotide sequence ID" value="NZ_JBBKAP010000009.1"/>
</dbReference>
<evidence type="ECO:0000313" key="2">
    <source>
        <dbReference type="EMBL" id="MEK0170382.1"/>
    </source>
</evidence>
<dbReference type="Proteomes" id="UP001370299">
    <property type="component" value="Unassembled WGS sequence"/>
</dbReference>
<feature type="compositionally biased region" description="Low complexity" evidence="1">
    <location>
        <begin position="38"/>
        <end position="70"/>
    </location>
</feature>
<protein>
    <recommendedName>
        <fullName evidence="4">Lipoprotein</fullName>
    </recommendedName>
</protein>
<accession>A0ABU8Y6M8</accession>
<keyword evidence="3" id="KW-1185">Reference proteome</keyword>
<sequence length="179" mass="17886">MGDHRTTASATGALLALILLTGCAVQSGPASGVSSTSGAQAGTTAGEPTGAAGTDAASGDGAGPGADSPSQYGLNKRHHDRTELTAESAAALDVARAQVERELAAQPTPVLQPAVEEILDGVGAPDRWIVTTQTGEKVLFEAQIEMSGCLIGEVQRDGTAEVTTAGWVLDGGCHALDGH</sequence>
<proteinExistence type="predicted"/>
<evidence type="ECO:0000256" key="1">
    <source>
        <dbReference type="SAM" id="MobiDB-lite"/>
    </source>
</evidence>
<name>A0ABU8Y6M8_9MICO</name>